<sequence length="176" mass="19304">MGNWLSQSKADETIARGDLIEITRGGYQHWAVYVGDGYIVHVTLPPDAEVSGAASNALMSVPTEKAMVRKEKLKGVLGDNTWRINNILDKDYEPRSAHIIVEEALGQVGNVMEYSVYTKNCEHFATNLRYGKHESRQVKEKAKQMLFMCAAIVIIAVAGGPIAVASAVGLAFLIRK</sequence>
<evidence type="ECO:0000256" key="5">
    <source>
        <dbReference type="SAM" id="Phobius"/>
    </source>
</evidence>
<dbReference type="OMA" id="MSRNCER"/>
<reference evidence="7" key="2">
    <citation type="submission" date="2025-08" db="UniProtKB">
        <authorList>
            <consortium name="Ensembl"/>
        </authorList>
    </citation>
    <scope>IDENTIFICATION</scope>
</reference>
<keyword evidence="5" id="KW-0472">Membrane</keyword>
<accession>A0A671WSW4</accession>
<dbReference type="GO" id="GO:0016410">
    <property type="term" value="F:N-acyltransferase activity"/>
    <property type="evidence" value="ECO:0007669"/>
    <property type="project" value="TreeGrafter"/>
</dbReference>
<dbReference type="GO" id="GO:0005737">
    <property type="term" value="C:cytoplasm"/>
    <property type="evidence" value="ECO:0007669"/>
    <property type="project" value="TreeGrafter"/>
</dbReference>
<gene>
    <name evidence="7" type="primary">LOC115569081</name>
</gene>
<dbReference type="InterPro" id="IPR051496">
    <property type="entry name" value="H-rev107_PLA/AT"/>
</dbReference>
<evidence type="ECO:0000256" key="1">
    <source>
        <dbReference type="ARBA" id="ARBA00007824"/>
    </source>
</evidence>
<dbReference type="GO" id="GO:0070292">
    <property type="term" value="P:N-acylphosphatidylethanolamine metabolic process"/>
    <property type="evidence" value="ECO:0007669"/>
    <property type="project" value="TreeGrafter"/>
</dbReference>
<dbReference type="Pfam" id="PF04970">
    <property type="entry name" value="LRAT"/>
    <property type="match status" value="1"/>
</dbReference>
<organism evidence="7 8">
    <name type="scientific">Sparus aurata</name>
    <name type="common">Gilthead sea bream</name>
    <dbReference type="NCBI Taxonomy" id="8175"/>
    <lineage>
        <taxon>Eukaryota</taxon>
        <taxon>Metazoa</taxon>
        <taxon>Chordata</taxon>
        <taxon>Craniata</taxon>
        <taxon>Vertebrata</taxon>
        <taxon>Euteleostomi</taxon>
        <taxon>Actinopterygii</taxon>
        <taxon>Neopterygii</taxon>
        <taxon>Teleostei</taxon>
        <taxon>Neoteleostei</taxon>
        <taxon>Acanthomorphata</taxon>
        <taxon>Eupercaria</taxon>
        <taxon>Spariformes</taxon>
        <taxon>Sparidae</taxon>
        <taxon>Sparus</taxon>
    </lineage>
</organism>
<keyword evidence="5" id="KW-1133">Transmembrane helix</keyword>
<dbReference type="PANTHER" id="PTHR13943">
    <property type="entry name" value="HRAS-LIKE SUPPRESSOR - RELATED"/>
    <property type="match status" value="1"/>
</dbReference>
<evidence type="ECO:0000313" key="8">
    <source>
        <dbReference type="Proteomes" id="UP000472265"/>
    </source>
</evidence>
<evidence type="ECO:0000256" key="3">
    <source>
        <dbReference type="ARBA" id="ARBA00022801"/>
    </source>
</evidence>
<dbReference type="InterPro" id="IPR007053">
    <property type="entry name" value="LRAT_dom"/>
</dbReference>
<evidence type="ECO:0000256" key="2">
    <source>
        <dbReference type="ARBA" id="ARBA00022679"/>
    </source>
</evidence>
<keyword evidence="8" id="KW-1185">Reference proteome</keyword>
<reference evidence="7" key="3">
    <citation type="submission" date="2025-09" db="UniProtKB">
        <authorList>
            <consortium name="Ensembl"/>
        </authorList>
    </citation>
    <scope>IDENTIFICATION</scope>
</reference>
<keyword evidence="2" id="KW-0808">Transferase</keyword>
<dbReference type="AlphaFoldDB" id="A0A671WSW4"/>
<dbReference type="GeneTree" id="ENSGT00940000162660"/>
<dbReference type="Proteomes" id="UP000472265">
    <property type="component" value="Chromosome 18"/>
</dbReference>
<evidence type="ECO:0000313" key="7">
    <source>
        <dbReference type="Ensembl" id="ENSSAUP00010041022.1"/>
    </source>
</evidence>
<comment type="similarity">
    <text evidence="1">Belongs to the H-rev107 family.</text>
</comment>
<reference evidence="7" key="1">
    <citation type="submission" date="2021-04" db="EMBL/GenBank/DDBJ databases">
        <authorList>
            <consortium name="Wellcome Sanger Institute Data Sharing"/>
        </authorList>
    </citation>
    <scope>NUCLEOTIDE SEQUENCE [LARGE SCALE GENOMIC DNA]</scope>
</reference>
<dbReference type="GO" id="GO:0004623">
    <property type="term" value="F:phospholipase A2 activity"/>
    <property type="evidence" value="ECO:0007669"/>
    <property type="project" value="TreeGrafter"/>
</dbReference>
<keyword evidence="4" id="KW-0443">Lipid metabolism</keyword>
<dbReference type="RefSeq" id="XP_030252852.1">
    <property type="nucleotide sequence ID" value="XM_030396992.1"/>
</dbReference>
<name>A0A671WSW4_SPAAU</name>
<evidence type="ECO:0000256" key="4">
    <source>
        <dbReference type="ARBA" id="ARBA00023098"/>
    </source>
</evidence>
<dbReference type="OrthoDB" id="421951at2759"/>
<protein>
    <submittedName>
        <fullName evidence="7">Phospholipase A and acyltransferase 4-like</fullName>
    </submittedName>
</protein>
<proteinExistence type="inferred from homology"/>
<dbReference type="Ensembl" id="ENSSAUT00010043204.1">
    <property type="protein sequence ID" value="ENSSAUP00010041022.1"/>
    <property type="gene ID" value="ENSSAUG00010017234.1"/>
</dbReference>
<evidence type="ECO:0000259" key="6">
    <source>
        <dbReference type="PROSITE" id="PS51934"/>
    </source>
</evidence>
<dbReference type="Gene3D" id="3.90.1720.10">
    <property type="entry name" value="endopeptidase domain like (from Nostoc punctiforme)"/>
    <property type="match status" value="1"/>
</dbReference>
<keyword evidence="3" id="KW-0378">Hydrolase</keyword>
<dbReference type="GeneID" id="115569081"/>
<dbReference type="InParanoid" id="A0A671WSW4"/>
<feature type="domain" description="LRAT" evidence="6">
    <location>
        <begin position="19"/>
        <end position="137"/>
    </location>
</feature>
<dbReference type="GO" id="GO:0008970">
    <property type="term" value="F:phospholipase A1 activity"/>
    <property type="evidence" value="ECO:0007669"/>
    <property type="project" value="TreeGrafter"/>
</dbReference>
<keyword evidence="5" id="KW-0812">Transmembrane</keyword>
<dbReference type="PANTHER" id="PTHR13943:SF31">
    <property type="entry name" value="PHOSPHOLIPASE A AND ACYLTRANSFERASE 3"/>
    <property type="match status" value="1"/>
</dbReference>
<dbReference type="PROSITE" id="PS51934">
    <property type="entry name" value="LRAT"/>
    <property type="match status" value="1"/>
</dbReference>
<feature type="transmembrane region" description="Helical" evidence="5">
    <location>
        <begin position="145"/>
        <end position="174"/>
    </location>
</feature>